<dbReference type="GeneID" id="115914655"/>
<dbReference type="Proteomes" id="UP000694382">
    <property type="component" value="Chromosome 2"/>
</dbReference>
<reference evidence="7" key="2">
    <citation type="submission" date="2025-08" db="UniProtKB">
        <authorList>
            <consortium name="Ensembl"/>
        </authorList>
    </citation>
    <scope>IDENTIFICATION</scope>
</reference>
<name>A0A8C3MNW6_GEOPR</name>
<feature type="compositionally biased region" description="Polar residues" evidence="5">
    <location>
        <begin position="320"/>
        <end position="333"/>
    </location>
</feature>
<feature type="region of interest" description="Disordered" evidence="5">
    <location>
        <begin position="145"/>
        <end position="166"/>
    </location>
</feature>
<organism evidence="7 8">
    <name type="scientific">Geospiza parvula</name>
    <name type="common">Small tree-finch</name>
    <name type="synonym">Camarhynchus parvulus</name>
    <dbReference type="NCBI Taxonomy" id="87175"/>
    <lineage>
        <taxon>Eukaryota</taxon>
        <taxon>Metazoa</taxon>
        <taxon>Chordata</taxon>
        <taxon>Craniata</taxon>
        <taxon>Vertebrata</taxon>
        <taxon>Euteleostomi</taxon>
        <taxon>Archelosauria</taxon>
        <taxon>Archosauria</taxon>
        <taxon>Dinosauria</taxon>
        <taxon>Saurischia</taxon>
        <taxon>Theropoda</taxon>
        <taxon>Coelurosauria</taxon>
        <taxon>Aves</taxon>
        <taxon>Neognathae</taxon>
        <taxon>Neoaves</taxon>
        <taxon>Telluraves</taxon>
        <taxon>Australaves</taxon>
        <taxon>Passeriformes</taxon>
        <taxon>Thraupidae</taxon>
        <taxon>Camarhynchus</taxon>
    </lineage>
</organism>
<sequence length="333" mass="37649">MENRAAYNQTTQSKASRHLPPVFLRCFPAGSRRPGPAREHSSAYKQTTQPATFRYLSTFFSRCFLAGSQRPGPAREHSSAYKQTTQPDASHYLPTFFLSGFPAGSRWPGPAGEHSSAYKQSTRPEAKTPCPPLFCFRFFPPGRRRPGPAMDGSSVYNPTTEPEAKRPRRLPLGCTLRHLRKWRLSIKVFQTIFSLVAVVCEELVEECYNCSALYFFEFVSCSAFLLSLLILYMHCTDLYESLGEDKVQKLNFWAVPVIGVCFLSSSVLLSATCNEPEEYAACVFGFFATCAFAAEFVIELCLRLKQKRNRDGRPEKPRNTRSATENQPLNKQR</sequence>
<gene>
    <name evidence="7" type="primary">CMTM6</name>
</gene>
<dbReference type="CTD" id="54918"/>
<reference evidence="7" key="1">
    <citation type="submission" date="2020-02" db="EMBL/GenBank/DDBJ databases">
        <authorList>
            <person name="Enbody D E."/>
            <person name="Pettersson E M."/>
        </authorList>
    </citation>
    <scope>NUCLEOTIDE SEQUENCE [LARGE SCALE GENOMIC DNA]</scope>
</reference>
<dbReference type="RefSeq" id="XP_030823151.1">
    <property type="nucleotide sequence ID" value="XM_030967291.1"/>
</dbReference>
<dbReference type="Ensembl" id="ENSCPVT00000008427.2">
    <property type="protein sequence ID" value="ENSCPVP00000008119.1"/>
    <property type="gene ID" value="ENSCPVG00000005929.2"/>
</dbReference>
<reference evidence="7" key="3">
    <citation type="submission" date="2025-09" db="UniProtKB">
        <authorList>
            <consortium name="Ensembl"/>
        </authorList>
    </citation>
    <scope>IDENTIFICATION</scope>
</reference>
<evidence type="ECO:0000256" key="5">
    <source>
        <dbReference type="SAM" id="MobiDB-lite"/>
    </source>
</evidence>
<comment type="subcellular location">
    <subcellularLocation>
        <location evidence="1">Membrane</location>
        <topology evidence="1">Multi-pass membrane protein</topology>
    </subcellularLocation>
</comment>
<evidence type="ECO:0000256" key="3">
    <source>
        <dbReference type="ARBA" id="ARBA00022989"/>
    </source>
</evidence>
<feature type="transmembrane region" description="Helical" evidence="6">
    <location>
        <begin position="278"/>
        <end position="302"/>
    </location>
</feature>
<evidence type="ECO:0000256" key="6">
    <source>
        <dbReference type="SAM" id="Phobius"/>
    </source>
</evidence>
<evidence type="ECO:0000313" key="8">
    <source>
        <dbReference type="Proteomes" id="UP000694382"/>
    </source>
</evidence>
<dbReference type="PANTHER" id="PTHR22776:SF25">
    <property type="entry name" value="CKLF-LIKE MARVEL TRANSMEMBRANE DOMAIN-CONTAINING PROTEIN 6"/>
    <property type="match status" value="1"/>
</dbReference>
<dbReference type="InterPro" id="IPR050578">
    <property type="entry name" value="MARVEL-CKLF_proteins"/>
</dbReference>
<dbReference type="PANTHER" id="PTHR22776">
    <property type="entry name" value="MARVEL-CONTAINING POTENTIAL LIPID RAFT-ASSOCIATED PROTEIN"/>
    <property type="match status" value="1"/>
</dbReference>
<keyword evidence="2 6" id="KW-0812">Transmembrane</keyword>
<evidence type="ECO:0000256" key="1">
    <source>
        <dbReference type="ARBA" id="ARBA00004141"/>
    </source>
</evidence>
<keyword evidence="4 6" id="KW-0472">Membrane</keyword>
<dbReference type="InterPro" id="IPR008253">
    <property type="entry name" value="Marvel"/>
</dbReference>
<protein>
    <submittedName>
        <fullName evidence="7">CKLF like MARVEL transmembrane domain containing 6</fullName>
    </submittedName>
</protein>
<keyword evidence="3 6" id="KW-1133">Transmembrane helix</keyword>
<dbReference type="AlphaFoldDB" id="A0A8C3MNW6"/>
<evidence type="ECO:0000313" key="7">
    <source>
        <dbReference type="Ensembl" id="ENSCPVP00000008119.1"/>
    </source>
</evidence>
<feature type="transmembrane region" description="Helical" evidence="6">
    <location>
        <begin position="252"/>
        <end position="272"/>
    </location>
</feature>
<dbReference type="PROSITE" id="PS51225">
    <property type="entry name" value="MARVEL"/>
    <property type="match status" value="1"/>
</dbReference>
<dbReference type="GO" id="GO:0016020">
    <property type="term" value="C:membrane"/>
    <property type="evidence" value="ECO:0007669"/>
    <property type="project" value="UniProtKB-SubCell"/>
</dbReference>
<accession>A0A8C3MNW6</accession>
<proteinExistence type="predicted"/>
<evidence type="ECO:0000256" key="2">
    <source>
        <dbReference type="ARBA" id="ARBA00022692"/>
    </source>
</evidence>
<evidence type="ECO:0000256" key="4">
    <source>
        <dbReference type="ARBA" id="ARBA00023136"/>
    </source>
</evidence>
<keyword evidence="8" id="KW-1185">Reference proteome</keyword>
<feature type="transmembrane region" description="Helical" evidence="6">
    <location>
        <begin position="212"/>
        <end position="232"/>
    </location>
</feature>
<feature type="region of interest" description="Disordered" evidence="5">
    <location>
        <begin position="310"/>
        <end position="333"/>
    </location>
</feature>